<feature type="chain" id="PRO_5043728916" evidence="2">
    <location>
        <begin position="17"/>
        <end position="340"/>
    </location>
</feature>
<reference evidence="3" key="1">
    <citation type="submission" date="2022-03" db="EMBL/GenBank/DDBJ databases">
        <authorList>
            <person name="Tunstrom K."/>
        </authorList>
    </citation>
    <scope>NUCLEOTIDE SEQUENCE</scope>
</reference>
<keyword evidence="1" id="KW-0472">Membrane</keyword>
<dbReference type="AlphaFoldDB" id="A0AAU9UPA3"/>
<dbReference type="Proteomes" id="UP001153954">
    <property type="component" value="Unassembled WGS sequence"/>
</dbReference>
<sequence length="340" mass="39059">MHKIILLSFLFTTVYCASYQRYGETSQYPSYTTMSNLHNQNQNPYRTSYNSDIAQFSDIIRQQNNNFGYSTMRPYTYNPLNSGSGYQKSAYDTPNYGYEQGYYGQNYGSGMTSYEMPFLNYNNNEYCVNRSPQNGIYVNSLTGMWYGVEFIHHLGGDSRLDYGNTCIVIHISEPHDKPSTENQLYHVQHIKEKFLRENRHLRLLWDEGGQTIEYSLFFRNDSAGYWQVYDEQNGTLASRPSYMHFNGAVQVLKAVNDHLVLNFCQKASNGAPAQLYTVLFSREPGSMARWEIEAVHAMLQTKNLSVASRRMVCGNGAAKITISLFYSAISCLLAYIFRTS</sequence>
<feature type="signal peptide" evidence="2">
    <location>
        <begin position="1"/>
        <end position="16"/>
    </location>
</feature>
<name>A0AAU9UPA3_EUPED</name>
<keyword evidence="2" id="KW-0732">Signal</keyword>
<proteinExistence type="predicted"/>
<keyword evidence="1" id="KW-1133">Transmembrane helix</keyword>
<evidence type="ECO:0000313" key="3">
    <source>
        <dbReference type="EMBL" id="CAH2099741.1"/>
    </source>
</evidence>
<organism evidence="3 4">
    <name type="scientific">Euphydryas editha</name>
    <name type="common">Edith's checkerspot</name>
    <dbReference type="NCBI Taxonomy" id="104508"/>
    <lineage>
        <taxon>Eukaryota</taxon>
        <taxon>Metazoa</taxon>
        <taxon>Ecdysozoa</taxon>
        <taxon>Arthropoda</taxon>
        <taxon>Hexapoda</taxon>
        <taxon>Insecta</taxon>
        <taxon>Pterygota</taxon>
        <taxon>Neoptera</taxon>
        <taxon>Endopterygota</taxon>
        <taxon>Lepidoptera</taxon>
        <taxon>Glossata</taxon>
        <taxon>Ditrysia</taxon>
        <taxon>Papilionoidea</taxon>
        <taxon>Nymphalidae</taxon>
        <taxon>Nymphalinae</taxon>
        <taxon>Euphydryas</taxon>
    </lineage>
</organism>
<evidence type="ECO:0000256" key="2">
    <source>
        <dbReference type="SAM" id="SignalP"/>
    </source>
</evidence>
<evidence type="ECO:0000256" key="1">
    <source>
        <dbReference type="SAM" id="Phobius"/>
    </source>
</evidence>
<gene>
    <name evidence="3" type="ORF">EEDITHA_LOCUS14682</name>
</gene>
<keyword evidence="4" id="KW-1185">Reference proteome</keyword>
<keyword evidence="1" id="KW-0812">Transmembrane</keyword>
<accession>A0AAU9UPA3</accession>
<protein>
    <submittedName>
        <fullName evidence="3">Uncharacterized protein</fullName>
    </submittedName>
</protein>
<evidence type="ECO:0000313" key="4">
    <source>
        <dbReference type="Proteomes" id="UP001153954"/>
    </source>
</evidence>
<feature type="transmembrane region" description="Helical" evidence="1">
    <location>
        <begin position="316"/>
        <end position="337"/>
    </location>
</feature>
<dbReference type="EMBL" id="CAKOGL010000022">
    <property type="protein sequence ID" value="CAH2099741.1"/>
    <property type="molecule type" value="Genomic_DNA"/>
</dbReference>
<comment type="caution">
    <text evidence="3">The sequence shown here is derived from an EMBL/GenBank/DDBJ whole genome shotgun (WGS) entry which is preliminary data.</text>
</comment>